<comment type="caution">
    <text evidence="3">The sequence shown here is derived from an EMBL/GenBank/DDBJ whole genome shotgun (WGS) entry which is preliminary data.</text>
</comment>
<feature type="region of interest" description="Disordered" evidence="1">
    <location>
        <begin position="214"/>
        <end position="250"/>
    </location>
</feature>
<feature type="compositionally biased region" description="Low complexity" evidence="1">
    <location>
        <begin position="144"/>
        <end position="162"/>
    </location>
</feature>
<feature type="compositionally biased region" description="Low complexity" evidence="1">
    <location>
        <begin position="46"/>
        <end position="69"/>
    </location>
</feature>
<keyword evidence="2" id="KW-1133">Transmembrane helix</keyword>
<keyword evidence="2" id="KW-0472">Membrane</keyword>
<evidence type="ECO:0000313" key="4">
    <source>
        <dbReference type="Proteomes" id="UP000192505"/>
    </source>
</evidence>
<feature type="compositionally biased region" description="Low complexity" evidence="1">
    <location>
        <begin position="229"/>
        <end position="244"/>
    </location>
</feature>
<dbReference type="AlphaFoldDB" id="A0A1W9KQY2"/>
<evidence type="ECO:0000256" key="1">
    <source>
        <dbReference type="SAM" id="MobiDB-lite"/>
    </source>
</evidence>
<feature type="compositionally biased region" description="Basic residues" evidence="1">
    <location>
        <begin position="216"/>
        <end position="228"/>
    </location>
</feature>
<proteinExistence type="predicted"/>
<gene>
    <name evidence="3" type="ORF">BWK72_16590</name>
</gene>
<accession>A0A1W9KQY2</accession>
<feature type="region of interest" description="Disordered" evidence="1">
    <location>
        <begin position="46"/>
        <end position="89"/>
    </location>
</feature>
<feature type="transmembrane region" description="Helical" evidence="2">
    <location>
        <begin position="182"/>
        <end position="203"/>
    </location>
</feature>
<dbReference type="EMBL" id="MTEI01000014">
    <property type="protein sequence ID" value="OQW86697.1"/>
    <property type="molecule type" value="Genomic_DNA"/>
</dbReference>
<dbReference type="Proteomes" id="UP000192505">
    <property type="component" value="Unassembled WGS sequence"/>
</dbReference>
<evidence type="ECO:0008006" key="5">
    <source>
        <dbReference type="Google" id="ProtNLM"/>
    </source>
</evidence>
<organism evidence="3 4">
    <name type="scientific">Rhodoferax ferrireducens</name>
    <dbReference type="NCBI Taxonomy" id="192843"/>
    <lineage>
        <taxon>Bacteria</taxon>
        <taxon>Pseudomonadati</taxon>
        <taxon>Pseudomonadota</taxon>
        <taxon>Betaproteobacteria</taxon>
        <taxon>Burkholderiales</taxon>
        <taxon>Comamonadaceae</taxon>
        <taxon>Rhodoferax</taxon>
    </lineage>
</organism>
<reference evidence="3 4" key="1">
    <citation type="submission" date="2017-01" db="EMBL/GenBank/DDBJ databases">
        <title>Novel large sulfur bacteria in the metagenomes of groundwater-fed chemosynthetic microbial mats in the Lake Huron basin.</title>
        <authorList>
            <person name="Sharrar A.M."/>
            <person name="Flood B.E."/>
            <person name="Bailey J.V."/>
            <person name="Jones D.S."/>
            <person name="Biddanda B."/>
            <person name="Ruberg S.A."/>
            <person name="Marcus D.N."/>
            <person name="Dick G.J."/>
        </authorList>
    </citation>
    <scope>NUCLEOTIDE SEQUENCE [LARGE SCALE GENOMIC DNA]</scope>
    <source>
        <strain evidence="3">A7</strain>
    </source>
</reference>
<keyword evidence="2" id="KW-0812">Transmembrane</keyword>
<feature type="region of interest" description="Disordered" evidence="1">
    <location>
        <begin position="122"/>
        <end position="162"/>
    </location>
</feature>
<evidence type="ECO:0000256" key="2">
    <source>
        <dbReference type="SAM" id="Phobius"/>
    </source>
</evidence>
<protein>
    <recommendedName>
        <fullName evidence="5">Transmembrane protein</fullName>
    </recommendedName>
</protein>
<evidence type="ECO:0000313" key="3">
    <source>
        <dbReference type="EMBL" id="OQW86697.1"/>
    </source>
</evidence>
<name>A0A1W9KQY2_9BURK</name>
<sequence length="250" mass="26765">MLLFSAVRAEPVVLYDGNQPAGATTDTSKLVSVEPAAPPLDEVTAWPAGAIGAPGATPESGKPADLTRLPLPPAPALPERPEANDDPSLHSVIKEGVRPVYEQLVESGAVETWHELKADLGLNKNQWSEDQKTGAPGTGPGQWDAPGAQDPAQPPRTAAQAQLDREMATLTREKLIDQITPWLIGLVGLYVAGYLAKLLYGYVRWRSGKRNERRIARAKRRGARRSRSTTRAATGSASAPRANAESQETV</sequence>